<dbReference type="SUPFAM" id="SSF50156">
    <property type="entry name" value="PDZ domain-like"/>
    <property type="match status" value="1"/>
</dbReference>
<dbReference type="PROSITE" id="PS50826">
    <property type="entry name" value="RUN"/>
    <property type="match status" value="1"/>
</dbReference>
<dbReference type="SUPFAM" id="SSF90229">
    <property type="entry name" value="CCCH zinc finger"/>
    <property type="match status" value="1"/>
</dbReference>
<evidence type="ECO:0000256" key="5">
    <source>
        <dbReference type="ARBA" id="ARBA00022737"/>
    </source>
</evidence>
<dbReference type="InterPro" id="IPR045234">
    <property type="entry name" value="Unkempt-like"/>
</dbReference>
<dbReference type="InterPro" id="IPR036034">
    <property type="entry name" value="PDZ_sf"/>
</dbReference>
<dbReference type="CDD" id="cd00136">
    <property type="entry name" value="PDZ_canonical"/>
    <property type="match status" value="1"/>
</dbReference>
<feature type="domain" description="RUN" evidence="14">
    <location>
        <begin position="1"/>
        <end position="127"/>
    </location>
</feature>
<feature type="zinc finger region" description="C3H1-type" evidence="8">
    <location>
        <begin position="416"/>
        <end position="445"/>
    </location>
</feature>
<dbReference type="Gene3D" id="2.30.29.30">
    <property type="entry name" value="Pleckstrin-homology domain (PH domain)/Phosphotyrosine-binding domain (PTB)"/>
    <property type="match status" value="1"/>
</dbReference>
<evidence type="ECO:0000256" key="9">
    <source>
        <dbReference type="SAM" id="Coils"/>
    </source>
</evidence>
<dbReference type="GO" id="GO:1990715">
    <property type="term" value="F:mRNA CDS binding"/>
    <property type="evidence" value="ECO:0007669"/>
    <property type="project" value="TreeGrafter"/>
</dbReference>
<evidence type="ECO:0000259" key="12">
    <source>
        <dbReference type="PROSITE" id="PS50103"/>
    </source>
</evidence>
<dbReference type="InterPro" id="IPR006020">
    <property type="entry name" value="PTB/PI_dom"/>
</dbReference>
<feature type="coiled-coil region" evidence="9">
    <location>
        <begin position="882"/>
        <end position="909"/>
    </location>
</feature>
<evidence type="ECO:0000256" key="4">
    <source>
        <dbReference type="ARBA" id="ARBA00022723"/>
    </source>
</evidence>
<evidence type="ECO:0000313" key="15">
    <source>
        <dbReference type="EMBL" id="RXN10169.1"/>
    </source>
</evidence>
<dbReference type="Gene3D" id="1.20.58.900">
    <property type="match status" value="1"/>
</dbReference>
<evidence type="ECO:0000256" key="3">
    <source>
        <dbReference type="ARBA" id="ARBA00022490"/>
    </source>
</evidence>
<comment type="similarity">
    <text evidence="2">Belongs to the unkempt family.</text>
</comment>
<evidence type="ECO:0000259" key="14">
    <source>
        <dbReference type="PROSITE" id="PS50826"/>
    </source>
</evidence>
<evidence type="ECO:0000256" key="8">
    <source>
        <dbReference type="PROSITE-ProRule" id="PRU00723"/>
    </source>
</evidence>
<dbReference type="InterPro" id="IPR057296">
    <property type="entry name" value="UNK_Znf_5"/>
</dbReference>
<evidence type="ECO:0000256" key="6">
    <source>
        <dbReference type="ARBA" id="ARBA00022771"/>
    </source>
</evidence>
<feature type="domain" description="C3H1-type" evidence="12">
    <location>
        <begin position="584"/>
        <end position="612"/>
    </location>
</feature>
<dbReference type="PROSITE" id="PS50106">
    <property type="entry name" value="PDZ"/>
    <property type="match status" value="1"/>
</dbReference>
<accession>A0A498LP62</accession>
<dbReference type="GO" id="GO:0008270">
    <property type="term" value="F:zinc ion binding"/>
    <property type="evidence" value="ECO:0007669"/>
    <property type="project" value="UniProtKB-KW"/>
</dbReference>
<feature type="domain" description="C3H1-type" evidence="12">
    <location>
        <begin position="416"/>
        <end position="445"/>
    </location>
</feature>
<dbReference type="InterPro" id="IPR016103">
    <property type="entry name" value="ProQ/FinO"/>
</dbReference>
<dbReference type="PROSITE" id="PS50103">
    <property type="entry name" value="ZF_C3H1"/>
    <property type="match status" value="2"/>
</dbReference>
<protein>
    <submittedName>
        <fullName evidence="15">RING finger unkempt-like protein</fullName>
    </submittedName>
</protein>
<keyword evidence="16" id="KW-1185">Reference proteome</keyword>
<feature type="compositionally biased region" description="Low complexity" evidence="10">
    <location>
        <begin position="724"/>
        <end position="733"/>
    </location>
</feature>
<keyword evidence="5" id="KW-0677">Repeat</keyword>
<dbReference type="GO" id="GO:0048667">
    <property type="term" value="P:cell morphogenesis involved in neuron differentiation"/>
    <property type="evidence" value="ECO:0007669"/>
    <property type="project" value="TreeGrafter"/>
</dbReference>
<dbReference type="Proteomes" id="UP000290572">
    <property type="component" value="Unassembled WGS sequence"/>
</dbReference>
<comment type="subcellular location">
    <subcellularLocation>
        <location evidence="1">Cytoplasm</location>
    </subcellularLocation>
</comment>
<organism evidence="15 16">
    <name type="scientific">Labeo rohita</name>
    <name type="common">Indian major carp</name>
    <name type="synonym">Cyprinus rohita</name>
    <dbReference type="NCBI Taxonomy" id="84645"/>
    <lineage>
        <taxon>Eukaryota</taxon>
        <taxon>Metazoa</taxon>
        <taxon>Chordata</taxon>
        <taxon>Craniata</taxon>
        <taxon>Vertebrata</taxon>
        <taxon>Euteleostomi</taxon>
        <taxon>Actinopterygii</taxon>
        <taxon>Neopterygii</taxon>
        <taxon>Teleostei</taxon>
        <taxon>Ostariophysi</taxon>
        <taxon>Cypriniformes</taxon>
        <taxon>Cyprinidae</taxon>
        <taxon>Labeoninae</taxon>
        <taxon>Labeonini</taxon>
        <taxon>Labeo</taxon>
    </lineage>
</organism>
<dbReference type="AlphaFoldDB" id="A0A498LP62"/>
<feature type="region of interest" description="Disordered" evidence="10">
    <location>
        <begin position="251"/>
        <end position="272"/>
    </location>
</feature>
<dbReference type="InterPro" id="IPR037213">
    <property type="entry name" value="Run_dom_sf"/>
</dbReference>
<feature type="compositionally biased region" description="Polar residues" evidence="10">
    <location>
        <begin position="259"/>
        <end position="272"/>
    </location>
</feature>
<dbReference type="Pfam" id="PF02759">
    <property type="entry name" value="RUN"/>
    <property type="match status" value="1"/>
</dbReference>
<dbReference type="PROSITE" id="PS01179">
    <property type="entry name" value="PID"/>
    <property type="match status" value="1"/>
</dbReference>
<keyword evidence="7 8" id="KW-0862">Zinc</keyword>
<dbReference type="SUPFAM" id="SSF50729">
    <property type="entry name" value="PH domain-like"/>
    <property type="match status" value="1"/>
</dbReference>
<dbReference type="InterPro" id="IPR004012">
    <property type="entry name" value="Run_dom"/>
</dbReference>
<dbReference type="InterPro" id="IPR040594">
    <property type="entry name" value="UNK_Znf_1"/>
</dbReference>
<keyword evidence="3" id="KW-0963">Cytoplasm</keyword>
<keyword evidence="6 8" id="KW-0863">Zinc-finger</keyword>
<feature type="domain" description="PDZ" evidence="13">
    <location>
        <begin position="149"/>
        <end position="200"/>
    </location>
</feature>
<evidence type="ECO:0000259" key="11">
    <source>
        <dbReference type="PROSITE" id="PS01179"/>
    </source>
</evidence>
<dbReference type="CDD" id="cd16771">
    <property type="entry name" value="RING-HC_UNK"/>
    <property type="match status" value="1"/>
</dbReference>
<evidence type="ECO:0000256" key="1">
    <source>
        <dbReference type="ARBA" id="ARBA00004496"/>
    </source>
</evidence>
<evidence type="ECO:0000256" key="7">
    <source>
        <dbReference type="ARBA" id="ARBA00022833"/>
    </source>
</evidence>
<dbReference type="SMART" id="SM00945">
    <property type="entry name" value="ProQ"/>
    <property type="match status" value="1"/>
</dbReference>
<dbReference type="CDD" id="cd17682">
    <property type="entry name" value="RUN_RUFY4_like"/>
    <property type="match status" value="1"/>
</dbReference>
<dbReference type="InterPro" id="IPR057295">
    <property type="entry name" value="UNK_Znf_4"/>
</dbReference>
<evidence type="ECO:0000256" key="10">
    <source>
        <dbReference type="SAM" id="MobiDB-lite"/>
    </source>
</evidence>
<dbReference type="InterPro" id="IPR001478">
    <property type="entry name" value="PDZ"/>
</dbReference>
<dbReference type="PANTHER" id="PTHR14493:SF36">
    <property type="entry name" value="RING FINGER PROTEIN UNKEMPT HOMOLOG"/>
    <property type="match status" value="1"/>
</dbReference>
<dbReference type="EMBL" id="QBIY01013217">
    <property type="protein sequence ID" value="RXN10169.1"/>
    <property type="molecule type" value="Genomic_DNA"/>
</dbReference>
<name>A0A498LP62_LABRO</name>
<dbReference type="Pfam" id="PF23261">
    <property type="entry name" value="zf-CCCH_11"/>
    <property type="match status" value="1"/>
</dbReference>
<dbReference type="PANTHER" id="PTHR14493">
    <property type="entry name" value="UNKEMPT FAMILY MEMBER"/>
    <property type="match status" value="1"/>
</dbReference>
<gene>
    <name evidence="15" type="ORF">ROHU_030963</name>
</gene>
<dbReference type="Pfam" id="PF23035">
    <property type="entry name" value="zf-CCCH_UNK-like_4th"/>
    <property type="match status" value="1"/>
</dbReference>
<feature type="domain" description="PID" evidence="11">
    <location>
        <begin position="283"/>
        <end position="380"/>
    </location>
</feature>
<evidence type="ECO:0000259" key="13">
    <source>
        <dbReference type="PROSITE" id="PS50106"/>
    </source>
</evidence>
<evidence type="ECO:0000313" key="16">
    <source>
        <dbReference type="Proteomes" id="UP000290572"/>
    </source>
</evidence>
<dbReference type="GO" id="GO:0005737">
    <property type="term" value="C:cytoplasm"/>
    <property type="evidence" value="ECO:0007669"/>
    <property type="project" value="UniProtKB-SubCell"/>
</dbReference>
<dbReference type="Pfam" id="PF00642">
    <property type="entry name" value="zf-CCCH"/>
    <property type="match status" value="1"/>
</dbReference>
<proteinExistence type="inferred from homology"/>
<sequence length="999" mass="111684">MPAKDPLIETLKEPVLSLAHRDYWHCFEQLLQHDTCGRLSSVSLAVQQTTACSKLITSQGRGRFFIRLMLMRRTLGNVIKHLLHTNRVIEWYCPNVAILRNEEFVEPFLSLSMVLSEMNFKISIENCSFLDESWLLPVCQIYEAVPCRELGMVLRYLDGRVFVLDLLQGSQAQVDMFAEPGDIIDEINGISLRNASNGQATHFSPPKAGVVLSKLKSQPLSIHLIRWRGEDGSIYQPLIKHLQQLKQEKPSLQFGPKPASQQDRTAGQKKGQTQCVKDGRILYAVHLLGKANIGMYGGKEVLQHAIPVVLESRQARKEVLLDVKETHLTCIDKSNKQELFQHHFPEISCVGRFGSQPDLTIFAFCVLYLKEFRTEQCPLFVQHKCTQHRPFTCFHWHFLNQRRRRPIRRRDGTFNYSPDVYCVKYDEGTGTCPDGDECPFLHRTAGDTERRYHLREVQVLEAQAGAGLVEGASGEGQSGVVASTALIEKILSEDPRWQDNSFVLSHYKTELCKKPPRLCRQGYACPYYHNSKDRRRSPHKHKYRALPCPSVKHSDEWGDPSKCESGESCQYCHTRTEQQFHPEIYKSTKCNDIQQSGNCPRGPFCAFAHLEKVTVSDEQLAVQCSSPPLEMSCSAPLEDFSQSGMSAATEEGLLGRVLFEESSSFDASPGGEGGYGKAPGFEREDQAKHRSFSMDQRSREISSMHSKQDLLVFLPVGSPLSMSSSIPSSLAATPPSPAPPGPSSGMNANALPFYPTSDTVESVVESALDDLDLNDFGVSALEKSLESSALPSMGLMLGLNGMSSSIWEHFPTGQSSPGTPPALLSTGSMYSEASRLKQEVEEAHRVLKHWDHSWRQMAQSLAVLKADAEEARLMAGQLGMEAERARQAEVEAQQQAALLEEALDSLRHAENPHLQLHQLRLLHRLPLSSICSLQAQICSCLRTVEQAVFRKQRLHCLSCDEMGSVTLPCQHGLHCERCAASTECPLCSEHQQSMNIPQS</sequence>
<evidence type="ECO:0000256" key="2">
    <source>
        <dbReference type="ARBA" id="ARBA00008808"/>
    </source>
</evidence>
<feature type="zinc finger region" description="C3H1-type" evidence="8">
    <location>
        <begin position="584"/>
        <end position="612"/>
    </location>
</feature>
<dbReference type="InterPro" id="IPR000571">
    <property type="entry name" value="Znf_CCCH"/>
</dbReference>
<feature type="region of interest" description="Disordered" evidence="10">
    <location>
        <begin position="663"/>
        <end position="700"/>
    </location>
</feature>
<reference evidence="15 16" key="1">
    <citation type="submission" date="2018-03" db="EMBL/GenBank/DDBJ databases">
        <title>Draft genome sequence of Rohu Carp (Labeo rohita).</title>
        <authorList>
            <person name="Das P."/>
            <person name="Kushwaha B."/>
            <person name="Joshi C.G."/>
            <person name="Kumar D."/>
            <person name="Nagpure N.S."/>
            <person name="Sahoo L."/>
            <person name="Das S.P."/>
            <person name="Bit A."/>
            <person name="Patnaik S."/>
            <person name="Meher P.K."/>
            <person name="Jayasankar P."/>
            <person name="Koringa P.G."/>
            <person name="Patel N.V."/>
            <person name="Hinsu A.T."/>
            <person name="Kumar R."/>
            <person name="Pandey M."/>
            <person name="Agarwal S."/>
            <person name="Srivastava S."/>
            <person name="Singh M."/>
            <person name="Iquebal M.A."/>
            <person name="Jaiswal S."/>
            <person name="Angadi U.B."/>
            <person name="Kumar N."/>
            <person name="Raza M."/>
            <person name="Shah T.M."/>
            <person name="Rai A."/>
            <person name="Jena J.K."/>
        </authorList>
    </citation>
    <scope>NUCLEOTIDE SEQUENCE [LARGE SCALE GENOMIC DNA]</scope>
    <source>
        <strain evidence="15">DASCIFA01</strain>
        <tissue evidence="15">Testis</tissue>
    </source>
</reference>
<dbReference type="InterPro" id="IPR011993">
    <property type="entry name" value="PH-like_dom_sf"/>
</dbReference>
<dbReference type="InterPro" id="IPR036855">
    <property type="entry name" value="Znf_CCCH_sf"/>
</dbReference>
<keyword evidence="4 8" id="KW-0479">Metal-binding</keyword>
<feature type="region of interest" description="Disordered" evidence="10">
    <location>
        <begin position="724"/>
        <end position="752"/>
    </location>
</feature>
<dbReference type="SUPFAM" id="SSF140741">
    <property type="entry name" value="RUN domain-like"/>
    <property type="match status" value="1"/>
</dbReference>
<dbReference type="STRING" id="84645.A0A498LP62"/>
<dbReference type="Pfam" id="PF18384">
    <property type="entry name" value="zf_CCCH_5"/>
    <property type="match status" value="1"/>
</dbReference>
<keyword evidence="9" id="KW-0175">Coiled coil</keyword>
<dbReference type="SMART" id="SM00356">
    <property type="entry name" value="ZnF_C3H1"/>
    <property type="match status" value="4"/>
</dbReference>
<comment type="caution">
    <text evidence="15">The sequence shown here is derived from an EMBL/GenBank/DDBJ whole genome shotgun (WGS) entry which is preliminary data.</text>
</comment>